<evidence type="ECO:0000256" key="1">
    <source>
        <dbReference type="ARBA" id="ARBA00007689"/>
    </source>
</evidence>
<dbReference type="RefSeq" id="WP_275232852.1">
    <property type="nucleotide sequence ID" value="NZ_JARDXE010000026.1"/>
</dbReference>
<dbReference type="Gene3D" id="3.30.70.1060">
    <property type="entry name" value="Dimeric alpha+beta barrel"/>
    <property type="match status" value="1"/>
</dbReference>
<protein>
    <submittedName>
        <fullName evidence="3">YciI family protein</fullName>
    </submittedName>
</protein>
<comment type="caution">
    <text evidence="3">The sequence shown here is derived from an EMBL/GenBank/DDBJ whole genome shotgun (WGS) entry which is preliminary data.</text>
</comment>
<dbReference type="InterPro" id="IPR011008">
    <property type="entry name" value="Dimeric_a/b-barrel"/>
</dbReference>
<comment type="similarity">
    <text evidence="1">Belongs to the YciI family.</text>
</comment>
<dbReference type="EMBL" id="JARDXE010000026">
    <property type="protein sequence ID" value="MDE8649341.1"/>
    <property type="molecule type" value="Genomic_DNA"/>
</dbReference>
<dbReference type="Proteomes" id="UP001217325">
    <property type="component" value="Unassembled WGS sequence"/>
</dbReference>
<gene>
    <name evidence="3" type="ORF">PXH69_30665</name>
</gene>
<dbReference type="SUPFAM" id="SSF54909">
    <property type="entry name" value="Dimeric alpha+beta barrel"/>
    <property type="match status" value="1"/>
</dbReference>
<dbReference type="InterPro" id="IPR005545">
    <property type="entry name" value="YCII"/>
</dbReference>
<name>A0AAW6LVR6_RHOSG</name>
<feature type="domain" description="YCII-related" evidence="2">
    <location>
        <begin position="18"/>
        <end position="86"/>
    </location>
</feature>
<dbReference type="Pfam" id="PF03795">
    <property type="entry name" value="YCII"/>
    <property type="match status" value="1"/>
</dbReference>
<reference evidence="3" key="1">
    <citation type="submission" date="2023-02" db="EMBL/GenBank/DDBJ databases">
        <title>A novel hydrolase synthesized by Rhodococcus erythropolis HQ is responsible for the detoxification of Zearalenone.</title>
        <authorList>
            <person name="Hu J."/>
            <person name="Xu J."/>
        </authorList>
    </citation>
    <scope>NUCLEOTIDE SEQUENCE</scope>
    <source>
        <strain evidence="3">HQ</strain>
    </source>
</reference>
<evidence type="ECO:0000313" key="4">
    <source>
        <dbReference type="Proteomes" id="UP001217325"/>
    </source>
</evidence>
<sequence>MPQYLVFYTHPDPHGWRTHLEPHLEWIAEHVESGTILASGPTTTHDENRTAALIISASDRRELDELIATDPFTRHGQVTDLTVIEWDPIFGILRDYSSTGGKDTRSVIVHALRETTI</sequence>
<evidence type="ECO:0000313" key="3">
    <source>
        <dbReference type="EMBL" id="MDE8649341.1"/>
    </source>
</evidence>
<proteinExistence type="inferred from homology"/>
<organism evidence="3 4">
    <name type="scientific">Rhodococcus qingshengii</name>
    <dbReference type="NCBI Taxonomy" id="334542"/>
    <lineage>
        <taxon>Bacteria</taxon>
        <taxon>Bacillati</taxon>
        <taxon>Actinomycetota</taxon>
        <taxon>Actinomycetes</taxon>
        <taxon>Mycobacteriales</taxon>
        <taxon>Nocardiaceae</taxon>
        <taxon>Rhodococcus</taxon>
        <taxon>Rhodococcus erythropolis group</taxon>
    </lineage>
</organism>
<accession>A0AAW6LVR6</accession>
<evidence type="ECO:0000259" key="2">
    <source>
        <dbReference type="Pfam" id="PF03795"/>
    </source>
</evidence>
<dbReference type="AlphaFoldDB" id="A0AAW6LVR6"/>